<reference evidence="10" key="2">
    <citation type="journal article" date="2021" name="PeerJ">
        <title>Extensive microbial diversity within the chicken gut microbiome revealed by metagenomics and culture.</title>
        <authorList>
            <person name="Gilroy R."/>
            <person name="Ravi A."/>
            <person name="Getino M."/>
            <person name="Pursley I."/>
            <person name="Horton D.L."/>
            <person name="Alikhan N.F."/>
            <person name="Baker D."/>
            <person name="Gharbi K."/>
            <person name="Hall N."/>
            <person name="Watson M."/>
            <person name="Adriaenssens E.M."/>
            <person name="Foster-Nyarko E."/>
            <person name="Jarju S."/>
            <person name="Secka A."/>
            <person name="Antonio M."/>
            <person name="Oren A."/>
            <person name="Chaudhuri R.R."/>
            <person name="La Ragione R."/>
            <person name="Hildebrand F."/>
            <person name="Pallen M.J."/>
        </authorList>
    </citation>
    <scope>NUCLEOTIDE SEQUENCE</scope>
    <source>
        <strain evidence="10">CHK178-757</strain>
    </source>
</reference>
<evidence type="ECO:0000313" key="10">
    <source>
        <dbReference type="EMBL" id="HIS48767.1"/>
    </source>
</evidence>
<proteinExistence type="predicted"/>
<feature type="transmembrane region" description="Helical" evidence="7">
    <location>
        <begin position="1195"/>
        <end position="1215"/>
    </location>
</feature>
<dbReference type="InterPro" id="IPR038766">
    <property type="entry name" value="Membrane_comp_ABC_pdt"/>
</dbReference>
<dbReference type="InterPro" id="IPR003838">
    <property type="entry name" value="ABC3_permease_C"/>
</dbReference>
<evidence type="ECO:0000313" key="11">
    <source>
        <dbReference type="Proteomes" id="UP000823927"/>
    </source>
</evidence>
<feature type="domain" description="ABC3 transporter permease C-terminal" evidence="8">
    <location>
        <begin position="1104"/>
        <end position="1221"/>
    </location>
</feature>
<evidence type="ECO:0000256" key="4">
    <source>
        <dbReference type="ARBA" id="ARBA00022989"/>
    </source>
</evidence>
<evidence type="ECO:0000256" key="1">
    <source>
        <dbReference type="ARBA" id="ARBA00004651"/>
    </source>
</evidence>
<accession>A0A9D1F7T1</accession>
<feature type="domain" description="MacB-like periplasmic core" evidence="9">
    <location>
        <begin position="27"/>
        <end position="196"/>
    </location>
</feature>
<keyword evidence="4 7" id="KW-1133">Transmembrane helix</keyword>
<feature type="coiled-coil region" evidence="6">
    <location>
        <begin position="526"/>
        <end position="665"/>
    </location>
</feature>
<organism evidence="10 11">
    <name type="scientific">Candidatus Scybalocola faecigallinarum</name>
    <dbReference type="NCBI Taxonomy" id="2840941"/>
    <lineage>
        <taxon>Bacteria</taxon>
        <taxon>Bacillati</taxon>
        <taxon>Bacillota</taxon>
        <taxon>Clostridia</taxon>
        <taxon>Lachnospirales</taxon>
        <taxon>Lachnospiraceae</taxon>
        <taxon>Lachnospiraceae incertae sedis</taxon>
        <taxon>Candidatus Scybalocola (ex Gilroy et al. 2021)</taxon>
    </lineage>
</organism>
<feature type="transmembrane region" description="Helical" evidence="7">
    <location>
        <begin position="1154"/>
        <end position="1175"/>
    </location>
</feature>
<comment type="subcellular location">
    <subcellularLocation>
        <location evidence="1">Cell membrane</location>
        <topology evidence="1">Multi-pass membrane protein</topology>
    </subcellularLocation>
</comment>
<protein>
    <submittedName>
        <fullName evidence="10">FtsX-like permease family protein</fullName>
    </submittedName>
</protein>
<dbReference type="PANTHER" id="PTHR30287">
    <property type="entry name" value="MEMBRANE COMPONENT OF PREDICTED ABC SUPERFAMILY METABOLITE UPTAKE TRANSPORTER"/>
    <property type="match status" value="1"/>
</dbReference>
<dbReference type="Pfam" id="PF12704">
    <property type="entry name" value="MacB_PCD"/>
    <property type="match status" value="2"/>
</dbReference>
<dbReference type="EMBL" id="DVIT01000062">
    <property type="protein sequence ID" value="HIS48767.1"/>
    <property type="molecule type" value="Genomic_DNA"/>
</dbReference>
<evidence type="ECO:0000256" key="2">
    <source>
        <dbReference type="ARBA" id="ARBA00022475"/>
    </source>
</evidence>
<name>A0A9D1F7T1_9FIRM</name>
<dbReference type="PANTHER" id="PTHR30287:SF1">
    <property type="entry name" value="INNER MEMBRANE PROTEIN"/>
    <property type="match status" value="1"/>
</dbReference>
<feature type="domain" description="MacB-like periplasmic core" evidence="9">
    <location>
        <begin position="872"/>
        <end position="1062"/>
    </location>
</feature>
<keyword evidence="6" id="KW-0175">Coiled coil</keyword>
<feature type="transmembrane region" description="Helical" evidence="7">
    <location>
        <begin position="701"/>
        <end position="718"/>
    </location>
</feature>
<evidence type="ECO:0000256" key="6">
    <source>
        <dbReference type="SAM" id="Coils"/>
    </source>
</evidence>
<dbReference type="InterPro" id="IPR025857">
    <property type="entry name" value="MacB_PCD"/>
</dbReference>
<keyword evidence="3 7" id="KW-0812">Transmembrane</keyword>
<comment type="caution">
    <text evidence="10">The sequence shown here is derived from an EMBL/GenBank/DDBJ whole genome shotgun (WGS) entry which is preliminary data.</text>
</comment>
<sequence>MKRKNVLRKDFYMEIAKTLNRFVSIFLIVAMGVAFFSGIRASEPDLRYTADDYFDERQLMDIRIQGTMGLTQDDVDAVKAVEGVADAVGSYSADVVCWSEDNQKVFKVMADMGEKNRIDVIEGRMPEKAGEILIDAGTMENHSFSIGDTITFESGDDSDILDTFSTDTFEVVGIGSSPEFITFTRGSTTIGDGELDSFGIVTEDSFVLDVYTKIDVWVEDAGDEICYTAAYDDAVARVLEQLEDTVADARCEARYEEIRGEAQDAIDDARKELDDARAQADAELADALATLESSQQELEEGESTLNEEAQSLEDAKAQLADGLAQLESGRAELESRAAQLASGWQQYYDGLEQYNAQAAQYDFDALRQQIADGRAQLDEQAAAIQAQKDAAYAQAEEAARQEAKTQVDAAFADQRQQLADAREELETLAQTMEQLQGQYDQLQTQLSQVNAQIESLNAAGEAVPEELLQQQAALTQSAAALEPQLAYVQEQYDQNYASGMAQVEAGEAALEQAYAQALETAQAQAVEAARAQVDEALASNEELTAGEAAIAQGRAQLDASEQQLNEAQQMLSEAKATLDATYAQLADGQAQLDAGRQALAENEALLNDSQAQIADGEAQIAEARQELEDGRKELEDGWKEYEDGKAEAESELADGQQEITDAQADVDAIEMPQWYVSDRSSLSGNAELGDNADRVGAIGEIFPVMFFLVAALISLTTMTRMVEEERIQIGTLKALGYSKGAIAKKYIYYALLATIGGSVVGVLFGEKVFPYIIVNAYKIVYPYIPNTTIPYDWYFGLMASLAAIICITAATFLACYKELLATPASLMRPVPPKQGRRILLERAGILWRHLSFTQKSTLRNLFRYKKRFFMTIFGIGGCMALMIVGFGLKDSINDIVDLQYGKVQPYSGMVILDTDAAQSDKDHLYETLDATSEVEAYKNAYMQNMEIASASEDWEAYIVVPQDQENLSQFLYFSNRITGEEYTLDDSGVIISEKTASMLDVKAGDTIRIKEDEFSSVDVQISAICENYVGHYIYMTPALYESVFGKSVEYNAVFIRIAGNTEDAQTKVGQILLNEDVIVSVSYMDSIKDSLNDMLGSLDIIVVVLIISAGMLAFIVLYNLNNININERRRELATIKVLGFYDKEVAAYVYRENIYLTLIGMIFGCVLGKILHQFIIVTVEIDSCMFGRIIYVPSYIFSMLLTVVFSILVNVAMFYKLRKIDMVESLKSVE</sequence>
<feature type="coiled-coil region" evidence="6">
    <location>
        <begin position="239"/>
        <end position="336"/>
    </location>
</feature>
<feature type="coiled-coil region" evidence="6">
    <location>
        <begin position="374"/>
        <end position="459"/>
    </location>
</feature>
<evidence type="ECO:0000256" key="7">
    <source>
        <dbReference type="SAM" id="Phobius"/>
    </source>
</evidence>
<feature type="transmembrane region" description="Helical" evidence="7">
    <location>
        <begin position="793"/>
        <end position="816"/>
    </location>
</feature>
<feature type="transmembrane region" description="Helical" evidence="7">
    <location>
        <begin position="746"/>
        <end position="773"/>
    </location>
</feature>
<evidence type="ECO:0000259" key="8">
    <source>
        <dbReference type="Pfam" id="PF02687"/>
    </source>
</evidence>
<gene>
    <name evidence="10" type="ORF">IAB46_14695</name>
</gene>
<dbReference type="GO" id="GO:0005886">
    <property type="term" value="C:plasma membrane"/>
    <property type="evidence" value="ECO:0007669"/>
    <property type="project" value="UniProtKB-SubCell"/>
</dbReference>
<feature type="domain" description="ABC3 transporter permease C-terminal" evidence="8">
    <location>
        <begin position="701"/>
        <end position="814"/>
    </location>
</feature>
<evidence type="ECO:0000256" key="3">
    <source>
        <dbReference type="ARBA" id="ARBA00022692"/>
    </source>
</evidence>
<feature type="transmembrane region" description="Helical" evidence="7">
    <location>
        <begin position="1100"/>
        <end position="1120"/>
    </location>
</feature>
<keyword evidence="2" id="KW-1003">Cell membrane</keyword>
<reference evidence="10" key="1">
    <citation type="submission" date="2020-10" db="EMBL/GenBank/DDBJ databases">
        <authorList>
            <person name="Gilroy R."/>
        </authorList>
    </citation>
    <scope>NUCLEOTIDE SEQUENCE</scope>
    <source>
        <strain evidence="10">CHK178-757</strain>
    </source>
</reference>
<feature type="transmembrane region" description="Helical" evidence="7">
    <location>
        <begin position="868"/>
        <end position="888"/>
    </location>
</feature>
<evidence type="ECO:0000259" key="9">
    <source>
        <dbReference type="Pfam" id="PF12704"/>
    </source>
</evidence>
<feature type="transmembrane region" description="Helical" evidence="7">
    <location>
        <begin position="21"/>
        <end position="39"/>
    </location>
</feature>
<dbReference type="Pfam" id="PF02687">
    <property type="entry name" value="FtsX"/>
    <property type="match status" value="2"/>
</dbReference>
<dbReference type="Proteomes" id="UP000823927">
    <property type="component" value="Unassembled WGS sequence"/>
</dbReference>
<dbReference type="AlphaFoldDB" id="A0A9D1F7T1"/>
<evidence type="ECO:0000256" key="5">
    <source>
        <dbReference type="ARBA" id="ARBA00023136"/>
    </source>
</evidence>
<keyword evidence="5 7" id="KW-0472">Membrane</keyword>